<dbReference type="PATRIC" id="fig|1705561.3.peg.6285"/>
<dbReference type="EMBL" id="LITU01000083">
    <property type="protein sequence ID" value="KOY12592.1"/>
    <property type="molecule type" value="Genomic_DNA"/>
</dbReference>
<dbReference type="Proteomes" id="UP000037688">
    <property type="component" value="Unassembled WGS sequence"/>
</dbReference>
<organism evidence="1 2">
    <name type="scientific">Paenibacillus xylanivorans</name>
    <dbReference type="NCBI Taxonomy" id="1705561"/>
    <lineage>
        <taxon>Bacteria</taxon>
        <taxon>Bacillati</taxon>
        <taxon>Bacillota</taxon>
        <taxon>Bacilli</taxon>
        <taxon>Bacillales</taxon>
        <taxon>Paenibacillaceae</taxon>
        <taxon>Paenibacillus</taxon>
    </lineage>
</organism>
<sequence>MEDYSIARATNRGWININEQKLRNELKRKRVIVETLGGEGEVVAKSELSCADTDVVLAALYAKYGARWIIEESYPGVFSNEELKTAVDLIEMEYSIIPTQDDIVSIKELFDNYGYTRITMALNMSESCQFGGQCFYVTPQSPYFSKRFDFREALAFLADRKRFYYAVNSEGKRSYDFVDEPTKKQVTYQRSKNGNATVFLDLDNGEEYNI</sequence>
<evidence type="ECO:0000313" key="2">
    <source>
        <dbReference type="Proteomes" id="UP000037688"/>
    </source>
</evidence>
<dbReference type="OrthoDB" id="9842169at2"/>
<proteinExistence type="predicted"/>
<gene>
    <name evidence="1" type="ORF">AMS66_29720</name>
</gene>
<protein>
    <submittedName>
        <fullName evidence="1">Uncharacterized protein</fullName>
    </submittedName>
</protein>
<keyword evidence="2" id="KW-1185">Reference proteome</keyword>
<name>A0A0M9BJI3_9BACL</name>
<evidence type="ECO:0000313" key="1">
    <source>
        <dbReference type="EMBL" id="KOY12592.1"/>
    </source>
</evidence>
<dbReference type="RefSeq" id="WP_053784213.1">
    <property type="nucleotide sequence ID" value="NZ_LITU01000083.1"/>
</dbReference>
<accession>A0A0M9BJI3</accession>
<dbReference type="AlphaFoldDB" id="A0A0M9BJI3"/>
<comment type="caution">
    <text evidence="1">The sequence shown here is derived from an EMBL/GenBank/DDBJ whole genome shotgun (WGS) entry which is preliminary data.</text>
</comment>
<reference evidence="1 2" key="1">
    <citation type="submission" date="2015-08" db="EMBL/GenBank/DDBJ databases">
        <title>Draft genome sequence of cellulolytic and xylanolytic Paenibacillus sp. A59, isolated from a decaying forest soil from Patagonia, Argentina.</title>
        <authorList>
            <person name="Ghio S."/>
            <person name="Caceres A.M."/>
            <person name="Talia P."/>
            <person name="Grasso D."/>
            <person name="Campos E."/>
        </authorList>
    </citation>
    <scope>NUCLEOTIDE SEQUENCE [LARGE SCALE GENOMIC DNA]</scope>
    <source>
        <strain evidence="1 2">A59</strain>
    </source>
</reference>